<dbReference type="EMBL" id="SIHI01000067">
    <property type="protein sequence ID" value="TWT39821.1"/>
    <property type="molecule type" value="Genomic_DNA"/>
</dbReference>
<name>A0A5C5VPU4_9PLAN</name>
<gene>
    <name evidence="1" type="ORF">KOR42_51490</name>
</gene>
<keyword evidence="2" id="KW-1185">Reference proteome</keyword>
<evidence type="ECO:0000313" key="1">
    <source>
        <dbReference type="EMBL" id="TWT39821.1"/>
    </source>
</evidence>
<reference evidence="1 2" key="1">
    <citation type="submission" date="2019-02" db="EMBL/GenBank/DDBJ databases">
        <title>Deep-cultivation of Planctomycetes and their phenomic and genomic characterization uncovers novel biology.</title>
        <authorList>
            <person name="Wiegand S."/>
            <person name="Jogler M."/>
            <person name="Boedeker C."/>
            <person name="Pinto D."/>
            <person name="Vollmers J."/>
            <person name="Rivas-Marin E."/>
            <person name="Kohn T."/>
            <person name="Peeters S.H."/>
            <person name="Heuer A."/>
            <person name="Rast P."/>
            <person name="Oberbeckmann S."/>
            <person name="Bunk B."/>
            <person name="Jeske O."/>
            <person name="Meyerdierks A."/>
            <person name="Storesund J.E."/>
            <person name="Kallscheuer N."/>
            <person name="Luecker S."/>
            <person name="Lage O.M."/>
            <person name="Pohl T."/>
            <person name="Merkel B.J."/>
            <person name="Hornburger P."/>
            <person name="Mueller R.-W."/>
            <person name="Bruemmer F."/>
            <person name="Labrenz M."/>
            <person name="Spormann A.M."/>
            <person name="Op Den Camp H."/>
            <person name="Overmann J."/>
            <person name="Amann R."/>
            <person name="Jetten M.S.M."/>
            <person name="Mascher T."/>
            <person name="Medema M.H."/>
            <person name="Devos D.P."/>
            <person name="Kaster A.-K."/>
            <person name="Ovreas L."/>
            <person name="Rohde M."/>
            <person name="Galperin M.Y."/>
            <person name="Jogler C."/>
        </authorList>
    </citation>
    <scope>NUCLEOTIDE SEQUENCE [LARGE SCALE GENOMIC DNA]</scope>
    <source>
        <strain evidence="1 2">KOR42</strain>
    </source>
</reference>
<organism evidence="1 2">
    <name type="scientific">Thalassoglobus neptunius</name>
    <dbReference type="NCBI Taxonomy" id="1938619"/>
    <lineage>
        <taxon>Bacteria</taxon>
        <taxon>Pseudomonadati</taxon>
        <taxon>Planctomycetota</taxon>
        <taxon>Planctomycetia</taxon>
        <taxon>Planctomycetales</taxon>
        <taxon>Planctomycetaceae</taxon>
        <taxon>Thalassoglobus</taxon>
    </lineage>
</organism>
<dbReference type="Proteomes" id="UP000317243">
    <property type="component" value="Unassembled WGS sequence"/>
</dbReference>
<proteinExistence type="predicted"/>
<comment type="caution">
    <text evidence="1">The sequence shown here is derived from an EMBL/GenBank/DDBJ whole genome shotgun (WGS) entry which is preliminary data.</text>
</comment>
<protein>
    <submittedName>
        <fullName evidence="1">Uncharacterized protein</fullName>
    </submittedName>
</protein>
<evidence type="ECO:0000313" key="2">
    <source>
        <dbReference type="Proteomes" id="UP000317243"/>
    </source>
</evidence>
<dbReference type="AlphaFoldDB" id="A0A5C5VPU4"/>
<sequence length="85" mass="9749">MSEVASEWLANVFRRCGKPLNLLLPAPVLADCCDQREKLAQGMQCTLPKRVCSQVDQRVKTSRVQSNREKDLLARLNKQERSFFV</sequence>
<accession>A0A5C5VPU4</accession>